<organism evidence="1 2">
    <name type="scientific">Amycolatopsis minnesotensis</name>
    <dbReference type="NCBI Taxonomy" id="337894"/>
    <lineage>
        <taxon>Bacteria</taxon>
        <taxon>Bacillati</taxon>
        <taxon>Actinomycetota</taxon>
        <taxon>Actinomycetes</taxon>
        <taxon>Pseudonocardiales</taxon>
        <taxon>Pseudonocardiaceae</taxon>
        <taxon>Amycolatopsis</taxon>
    </lineage>
</organism>
<evidence type="ECO:0000313" key="2">
    <source>
        <dbReference type="Proteomes" id="UP001501116"/>
    </source>
</evidence>
<evidence type="ECO:0000313" key="1">
    <source>
        <dbReference type="EMBL" id="GAA1978584.1"/>
    </source>
</evidence>
<reference evidence="2" key="1">
    <citation type="journal article" date="2019" name="Int. J. Syst. Evol. Microbiol.">
        <title>The Global Catalogue of Microorganisms (GCM) 10K type strain sequencing project: providing services to taxonomists for standard genome sequencing and annotation.</title>
        <authorList>
            <consortium name="The Broad Institute Genomics Platform"/>
            <consortium name="The Broad Institute Genome Sequencing Center for Infectious Disease"/>
            <person name="Wu L."/>
            <person name="Ma J."/>
        </authorList>
    </citation>
    <scope>NUCLEOTIDE SEQUENCE [LARGE SCALE GENOMIC DNA]</scope>
    <source>
        <strain evidence="2">JCM 14545</strain>
    </source>
</reference>
<dbReference type="Proteomes" id="UP001501116">
    <property type="component" value="Unassembled WGS sequence"/>
</dbReference>
<accession>A0ABP5DDZ9</accession>
<comment type="caution">
    <text evidence="1">The sequence shown here is derived from an EMBL/GenBank/DDBJ whole genome shotgun (WGS) entry which is preliminary data.</text>
</comment>
<proteinExistence type="predicted"/>
<sequence length="82" mass="8395">MNDGCGGASSADALPAVAASAAATIPVIAAIPRARVPMIVSSLFCSWFTNLTYTRGDVHKIAGVHLPWTWSPKSNHGGTGTS</sequence>
<name>A0ABP5DDZ9_9PSEU</name>
<dbReference type="EMBL" id="BAAANN010000030">
    <property type="protein sequence ID" value="GAA1978584.1"/>
    <property type="molecule type" value="Genomic_DNA"/>
</dbReference>
<gene>
    <name evidence="1" type="ORF">GCM10009754_63330</name>
</gene>
<protein>
    <submittedName>
        <fullName evidence="1">Uncharacterized protein</fullName>
    </submittedName>
</protein>
<keyword evidence="2" id="KW-1185">Reference proteome</keyword>